<dbReference type="PANTHER" id="PTHR11104">
    <property type="entry name" value="AMINOGLYCOSIDE N3-ACETYLTRANSFERASE"/>
    <property type="match status" value="1"/>
</dbReference>
<accession>A0A7Y9I522</accession>
<comment type="caution">
    <text evidence="5">The sequence shown here is derived from an EMBL/GenBank/DDBJ whole genome shotgun (WGS) entry which is preliminary data.</text>
</comment>
<dbReference type="InterPro" id="IPR003679">
    <property type="entry name" value="Amioglycoside_AcTrfase"/>
</dbReference>
<evidence type="ECO:0000256" key="4">
    <source>
        <dbReference type="RuleBase" id="RU365031"/>
    </source>
</evidence>
<keyword evidence="4" id="KW-0046">Antibiotic resistance</keyword>
<comment type="catalytic activity">
    <reaction evidence="4">
        <text>a 2-deoxystreptamine antibiotic + acetyl-CoA = an N(3)-acetyl-2-deoxystreptamine antibiotic + CoA + H(+)</text>
        <dbReference type="Rhea" id="RHEA:12665"/>
        <dbReference type="ChEBI" id="CHEBI:15378"/>
        <dbReference type="ChEBI" id="CHEBI:57287"/>
        <dbReference type="ChEBI" id="CHEBI:57288"/>
        <dbReference type="ChEBI" id="CHEBI:57921"/>
        <dbReference type="ChEBI" id="CHEBI:77452"/>
        <dbReference type="EC" id="2.3.1.81"/>
    </reaction>
</comment>
<dbReference type="EMBL" id="JACCBU010000001">
    <property type="protein sequence ID" value="NYE70413.1"/>
    <property type="molecule type" value="Genomic_DNA"/>
</dbReference>
<evidence type="ECO:0000256" key="1">
    <source>
        <dbReference type="ARBA" id="ARBA00006383"/>
    </source>
</evidence>
<evidence type="ECO:0000313" key="5">
    <source>
        <dbReference type="EMBL" id="NYE70413.1"/>
    </source>
</evidence>
<dbReference type="Pfam" id="PF02522">
    <property type="entry name" value="Antibiotic_NAT"/>
    <property type="match status" value="1"/>
</dbReference>
<comment type="similarity">
    <text evidence="1 4">Belongs to the antibiotic N-acetyltransferase family.</text>
</comment>
<keyword evidence="2 4" id="KW-0808">Transferase</keyword>
<evidence type="ECO:0000313" key="6">
    <source>
        <dbReference type="Proteomes" id="UP000569914"/>
    </source>
</evidence>
<proteinExistence type="inferred from homology"/>
<evidence type="ECO:0000256" key="3">
    <source>
        <dbReference type="ARBA" id="ARBA00023315"/>
    </source>
</evidence>
<dbReference type="EC" id="2.3.1.-" evidence="4"/>
<keyword evidence="3 4" id="KW-0012">Acyltransferase</keyword>
<sequence length="263" mass="28947">MAMVTEAELVDGFRRLGVREGDYLEVHSSLRSFGSVDGGAETVINSVLRCVGPSGAVVMPAAQASKAVPLTEDEKQRGLTWKVRVLPSDDLETPTFQGFIADLFRTWPGVVRNSYSAWGARAAEFSHGLAPFVEAGGRCLLLGVRFNRASCLHVGDARVRTPADVGRLFVPPPELLRDYPDDTWWIGYDARCPGAEFDNSHLLEDEAERRGLLDRTMIGNAPMVLFDARPVIEMSVQLRNAQPYRMAGVEPPTPTSIHREARP</sequence>
<gene>
    <name evidence="5" type="ORF">BKA15_001742</name>
</gene>
<dbReference type="Proteomes" id="UP000569914">
    <property type="component" value="Unassembled WGS sequence"/>
</dbReference>
<dbReference type="GO" id="GO:0046353">
    <property type="term" value="F:aminoglycoside 3-N-acetyltransferase activity"/>
    <property type="evidence" value="ECO:0007669"/>
    <property type="project" value="UniProtKB-EC"/>
</dbReference>
<dbReference type="GO" id="GO:0046677">
    <property type="term" value="P:response to antibiotic"/>
    <property type="evidence" value="ECO:0007669"/>
    <property type="project" value="UniProtKB-KW"/>
</dbReference>
<name>A0A7Y9I522_9ACTN</name>
<dbReference type="PANTHER" id="PTHR11104:SF0">
    <property type="entry name" value="SPBETA PROPHAGE-DERIVED AMINOGLYCOSIDE N(3')-ACETYLTRANSFERASE-LIKE PROTEIN YOKD"/>
    <property type="match status" value="1"/>
</dbReference>
<dbReference type="SUPFAM" id="SSF110710">
    <property type="entry name" value="TTHA0583/YokD-like"/>
    <property type="match status" value="1"/>
</dbReference>
<reference evidence="5 6" key="1">
    <citation type="submission" date="2020-07" db="EMBL/GenBank/DDBJ databases">
        <title>Sequencing the genomes of 1000 actinobacteria strains.</title>
        <authorList>
            <person name="Klenk H.-P."/>
        </authorList>
    </citation>
    <scope>NUCLEOTIDE SEQUENCE [LARGE SCALE GENOMIC DNA]</scope>
    <source>
        <strain evidence="5 6">DSM 22083</strain>
    </source>
</reference>
<evidence type="ECO:0000256" key="2">
    <source>
        <dbReference type="ARBA" id="ARBA00022679"/>
    </source>
</evidence>
<organism evidence="5 6">
    <name type="scientific">Microlunatus parietis</name>
    <dbReference type="NCBI Taxonomy" id="682979"/>
    <lineage>
        <taxon>Bacteria</taxon>
        <taxon>Bacillati</taxon>
        <taxon>Actinomycetota</taxon>
        <taxon>Actinomycetes</taxon>
        <taxon>Propionibacteriales</taxon>
        <taxon>Propionibacteriaceae</taxon>
        <taxon>Microlunatus</taxon>
    </lineage>
</organism>
<dbReference type="RefSeq" id="WP_179749840.1">
    <property type="nucleotide sequence ID" value="NZ_JACCBU010000001.1"/>
</dbReference>
<keyword evidence="6" id="KW-1185">Reference proteome</keyword>
<dbReference type="AlphaFoldDB" id="A0A7Y9I522"/>
<protein>
    <recommendedName>
        <fullName evidence="4">Aminoglycoside N(3)-acetyltransferase</fullName>
        <ecNumber evidence="4">2.3.1.-</ecNumber>
    </recommendedName>
</protein>
<dbReference type="InterPro" id="IPR028345">
    <property type="entry name" value="Antibiotic_NAT-like"/>
</dbReference>